<dbReference type="Proteomes" id="UP000007993">
    <property type="component" value="Unassembled WGS sequence"/>
</dbReference>
<protein>
    <submittedName>
        <fullName evidence="4">SUF system FeS cluster assembly, SufD</fullName>
    </submittedName>
</protein>
<name>K5E696_RHOBT</name>
<dbReference type="AlphaFoldDB" id="K5E696"/>
<comment type="similarity">
    <text evidence="1">Belongs to the iron-sulfur cluster assembly SufBD family.</text>
</comment>
<feature type="domain" description="SUF system FeS cluster assembly SufBD N-terminal" evidence="3">
    <location>
        <begin position="73"/>
        <end position="221"/>
    </location>
</feature>
<proteinExistence type="inferred from homology"/>
<evidence type="ECO:0000313" key="5">
    <source>
        <dbReference type="Proteomes" id="UP000007993"/>
    </source>
</evidence>
<dbReference type="InterPro" id="IPR011542">
    <property type="entry name" value="SUF_FeS_clus_asmbl_SufD"/>
</dbReference>
<evidence type="ECO:0000313" key="4">
    <source>
        <dbReference type="EMBL" id="EKK01281.1"/>
    </source>
</evidence>
<dbReference type="GO" id="GO:0016226">
    <property type="term" value="P:iron-sulfur cluster assembly"/>
    <property type="evidence" value="ECO:0007669"/>
    <property type="project" value="InterPro"/>
</dbReference>
<dbReference type="Pfam" id="PF01458">
    <property type="entry name" value="SUFBD_core"/>
    <property type="match status" value="1"/>
</dbReference>
<dbReference type="InterPro" id="IPR055346">
    <property type="entry name" value="Fe-S_cluster_assembly_SufBD"/>
</dbReference>
<comment type="caution">
    <text evidence="4">The sequence shown here is derived from an EMBL/GenBank/DDBJ whole genome shotgun (WGS) entry which is preliminary data.</text>
</comment>
<dbReference type="NCBIfam" id="TIGR01981">
    <property type="entry name" value="sufD"/>
    <property type="match status" value="1"/>
</dbReference>
<dbReference type="InterPro" id="IPR000825">
    <property type="entry name" value="SUF_FeS_clus_asmbl_SufBD_core"/>
</dbReference>
<dbReference type="PANTHER" id="PTHR43575">
    <property type="entry name" value="PROTEIN ABCI7, CHLOROPLASTIC"/>
    <property type="match status" value="1"/>
</dbReference>
<dbReference type="SUPFAM" id="SSF101960">
    <property type="entry name" value="Stabilizer of iron transporter SufD"/>
    <property type="match status" value="1"/>
</dbReference>
<dbReference type="Pfam" id="PF19295">
    <property type="entry name" value="SufBD_N"/>
    <property type="match status" value="1"/>
</dbReference>
<gene>
    <name evidence="4" type="ORF">RBSH_03348</name>
</gene>
<sequence length="486" mass="54484">MTHRAACSAPLRRSVADHTTCRLAVAHRERFHRATFLFSATAKYSFHFFSMTTTSTLTFDAAGFEAFLASRKDEPQWLTDLRRESFSHADAMDWPARRSEEWIRTDIRTFQINKFAPPVEATAGDVPAVHQLRDGVEPGGVLETYDSQVISESLDEELAAKGVIFGSLERLCREQPDKVRPFLYTVVDPDYDKFAALHAAFWSGGQFLYVPRGVVIEKPIYLGSTLSDGGTDTAHTLIVLEDGAEATVLHECNSANPEAAGLHMGAVELIQKPGSHLRYVNVQEWGHKTYHFAHQQANIDRDSQLQWTIAAMGSGLSKVNQSVDMVGAGANCQVNGVMFTEGRQHLAYHTQQYHRAPNCHSDFLYKSAQQDKSRTVWRGMIKVDKVAQKTDGYQRNDNLVLSNHSRADSIPGLEIEADDVRCTHGSTTAKVDEEQIFYARCRGFTQKEATRMIVSGFFQQIFDRITIESVRDALAAAIARQVREYE</sequence>
<evidence type="ECO:0000256" key="1">
    <source>
        <dbReference type="ARBA" id="ARBA00043967"/>
    </source>
</evidence>
<organism evidence="4 5">
    <name type="scientific">Rhodopirellula baltica SH28</name>
    <dbReference type="NCBI Taxonomy" id="993517"/>
    <lineage>
        <taxon>Bacteria</taxon>
        <taxon>Pseudomonadati</taxon>
        <taxon>Planctomycetota</taxon>
        <taxon>Planctomycetia</taxon>
        <taxon>Pirellulales</taxon>
        <taxon>Pirellulaceae</taxon>
        <taxon>Rhodopirellula</taxon>
    </lineage>
</organism>
<feature type="domain" description="SUF system FeS cluster assembly SufBD core" evidence="2">
    <location>
        <begin position="230"/>
        <end position="457"/>
    </location>
</feature>
<dbReference type="InterPro" id="IPR037284">
    <property type="entry name" value="SUF_FeS_clus_asmbl_SufBD_sf"/>
</dbReference>
<evidence type="ECO:0000259" key="3">
    <source>
        <dbReference type="Pfam" id="PF19295"/>
    </source>
</evidence>
<dbReference type="PANTHER" id="PTHR43575:SF1">
    <property type="entry name" value="PROTEIN ABCI7, CHLOROPLASTIC"/>
    <property type="match status" value="1"/>
</dbReference>
<accession>K5E696</accession>
<evidence type="ECO:0000259" key="2">
    <source>
        <dbReference type="Pfam" id="PF01458"/>
    </source>
</evidence>
<dbReference type="EMBL" id="AMCW01000099">
    <property type="protein sequence ID" value="EKK01281.1"/>
    <property type="molecule type" value="Genomic_DNA"/>
</dbReference>
<reference evidence="4 5" key="1">
    <citation type="journal article" date="2013" name="Mar. Genomics">
        <title>Expression of sulfatases in Rhodopirellula baltica and the diversity of sulfatases in the genus Rhodopirellula.</title>
        <authorList>
            <person name="Wegner C.E."/>
            <person name="Richter-Heitmann T."/>
            <person name="Klindworth A."/>
            <person name="Klockow C."/>
            <person name="Richter M."/>
            <person name="Achstetter T."/>
            <person name="Glockner F.O."/>
            <person name="Harder J."/>
        </authorList>
    </citation>
    <scope>NUCLEOTIDE SEQUENCE [LARGE SCALE GENOMIC DNA]</scope>
    <source>
        <strain evidence="4 5">SH28</strain>
    </source>
</reference>
<dbReference type="PATRIC" id="fig|993517.3.peg.3631"/>
<dbReference type="InterPro" id="IPR045595">
    <property type="entry name" value="SufBD_N"/>
</dbReference>